<dbReference type="GO" id="GO:0016740">
    <property type="term" value="F:transferase activity"/>
    <property type="evidence" value="ECO:0007669"/>
    <property type="project" value="TreeGrafter"/>
</dbReference>
<dbReference type="InterPro" id="IPR041712">
    <property type="entry name" value="DHPS-like_MBL-fold"/>
</dbReference>
<dbReference type="PANTHER" id="PTHR13754">
    <property type="entry name" value="METALLO-BETA-LACTAMASE SUPERFAMILY PROTEIN"/>
    <property type="match status" value="1"/>
</dbReference>
<dbReference type="InterPro" id="IPR052926">
    <property type="entry name" value="Metallo-beta-lactamase_dom"/>
</dbReference>
<comment type="caution">
    <text evidence="2">The sequence shown here is derived from an EMBL/GenBank/DDBJ whole genome shotgun (WGS) entry which is preliminary data.</text>
</comment>
<dbReference type="Proteomes" id="UP000886824">
    <property type="component" value="Unassembled WGS sequence"/>
</dbReference>
<reference evidence="2" key="1">
    <citation type="journal article" date="2021" name="PeerJ">
        <title>Extensive microbial diversity within the chicken gut microbiome revealed by metagenomics and culture.</title>
        <authorList>
            <person name="Gilroy R."/>
            <person name="Ravi A."/>
            <person name="Getino M."/>
            <person name="Pursley I."/>
            <person name="Horton D.L."/>
            <person name="Alikhan N.F."/>
            <person name="Baker D."/>
            <person name="Gharbi K."/>
            <person name="Hall N."/>
            <person name="Watson M."/>
            <person name="Adriaenssens E.M."/>
            <person name="Foster-Nyarko E."/>
            <person name="Jarju S."/>
            <person name="Secka A."/>
            <person name="Antonio M."/>
            <person name="Oren A."/>
            <person name="Chaudhuri R.R."/>
            <person name="La Ragione R."/>
            <person name="Hildebrand F."/>
            <person name="Pallen M.J."/>
        </authorList>
    </citation>
    <scope>NUCLEOTIDE SEQUENCE</scope>
    <source>
        <strain evidence="2">CHK33-7979</strain>
    </source>
</reference>
<sequence length="284" mass="30483">MKVTALIENTTPDQGLRCEHGLALCIVHRGWNCLLDAGASAALLENAPKLGVDLTQVQAAVLSHGHYDHSGGFPAFLSCNTTAPVYLRPQAAEANYQVRRDGERRYLGVPPALLAAKDRLRFVTGPTELHPGVWLLPHTTPGLEKRGEKVAMYRQGPDGLRPDDFAHEQTLVFLYGAEMALFSSCSHAGADTVVAEAMAAFPGKAVRAFFGGFHLMGAGGAGTLGVRPEKAQALGRRLLELGVEEIWTGHCTGKPAFDLLTPILGSRLHYLATGAVVRLWEDGK</sequence>
<feature type="domain" description="Metallo-beta-lactamase" evidence="1">
    <location>
        <begin position="27"/>
        <end position="140"/>
    </location>
</feature>
<dbReference type="AlphaFoldDB" id="A0A9D2CDW1"/>
<dbReference type="CDD" id="cd07713">
    <property type="entry name" value="DHPS-like_MBL-fold"/>
    <property type="match status" value="1"/>
</dbReference>
<dbReference type="SUPFAM" id="SSF56281">
    <property type="entry name" value="Metallo-hydrolase/oxidoreductase"/>
    <property type="match status" value="1"/>
</dbReference>
<reference evidence="2" key="2">
    <citation type="submission" date="2021-04" db="EMBL/GenBank/DDBJ databases">
        <authorList>
            <person name="Gilroy R."/>
        </authorList>
    </citation>
    <scope>NUCLEOTIDE SEQUENCE</scope>
    <source>
        <strain evidence="2">CHK33-7979</strain>
    </source>
</reference>
<organism evidence="2 3">
    <name type="scientific">Candidatus Intestinimonas merdavium</name>
    <dbReference type="NCBI Taxonomy" id="2838622"/>
    <lineage>
        <taxon>Bacteria</taxon>
        <taxon>Bacillati</taxon>
        <taxon>Bacillota</taxon>
        <taxon>Clostridia</taxon>
        <taxon>Eubacteriales</taxon>
        <taxon>Intestinimonas</taxon>
    </lineage>
</organism>
<protein>
    <submittedName>
        <fullName evidence="2">MBL fold metallo-hydrolase</fullName>
    </submittedName>
</protein>
<dbReference type="InterPro" id="IPR001279">
    <property type="entry name" value="Metallo-B-lactamas"/>
</dbReference>
<dbReference type="EMBL" id="DXCX01000014">
    <property type="protein sequence ID" value="HIY72525.1"/>
    <property type="molecule type" value="Genomic_DNA"/>
</dbReference>
<evidence type="ECO:0000313" key="2">
    <source>
        <dbReference type="EMBL" id="HIY72525.1"/>
    </source>
</evidence>
<evidence type="ECO:0000259" key="1">
    <source>
        <dbReference type="Pfam" id="PF00753"/>
    </source>
</evidence>
<accession>A0A9D2CDW1</accession>
<dbReference type="Pfam" id="PF00753">
    <property type="entry name" value="Lactamase_B"/>
    <property type="match status" value="1"/>
</dbReference>
<name>A0A9D2CDW1_9FIRM</name>
<gene>
    <name evidence="2" type="ORF">H9826_00935</name>
</gene>
<dbReference type="Gene3D" id="3.60.15.10">
    <property type="entry name" value="Ribonuclease Z/Hydroxyacylglutathione hydrolase-like"/>
    <property type="match status" value="1"/>
</dbReference>
<evidence type="ECO:0000313" key="3">
    <source>
        <dbReference type="Proteomes" id="UP000886824"/>
    </source>
</evidence>
<proteinExistence type="predicted"/>
<dbReference type="PANTHER" id="PTHR13754:SF13">
    <property type="entry name" value="METALLO-BETA-LACTAMASE SUPERFAMILY PROTEIN (AFU_ORTHOLOGUE AFUA_3G07630)"/>
    <property type="match status" value="1"/>
</dbReference>
<dbReference type="InterPro" id="IPR036866">
    <property type="entry name" value="RibonucZ/Hydroxyglut_hydro"/>
</dbReference>